<proteinExistence type="predicted"/>
<name>A0AAD6WYQ0_9AGAR</name>
<evidence type="ECO:0000313" key="3">
    <source>
        <dbReference type="Proteomes" id="UP001218188"/>
    </source>
</evidence>
<gene>
    <name evidence="2" type="ORF">C8F04DRAFT_1187593</name>
</gene>
<comment type="caution">
    <text evidence="2">The sequence shown here is derived from an EMBL/GenBank/DDBJ whole genome shotgun (WGS) entry which is preliminary data.</text>
</comment>
<dbReference type="AlphaFoldDB" id="A0AAD6WYQ0"/>
<sequence>MHPDSPQKHQAQAATLESAETKKRAHTVPALTRTLSRFGVPRPPLPAAKTARNPVALFQLLDVGVEDDGDAVGTEKEESRFVCRGVELVLQRFRGCRRDRQRNWLKRAREASALWSVEQGRKWR</sequence>
<organism evidence="2 3">
    <name type="scientific">Mycena alexandri</name>
    <dbReference type="NCBI Taxonomy" id="1745969"/>
    <lineage>
        <taxon>Eukaryota</taxon>
        <taxon>Fungi</taxon>
        <taxon>Dikarya</taxon>
        <taxon>Basidiomycota</taxon>
        <taxon>Agaricomycotina</taxon>
        <taxon>Agaricomycetes</taxon>
        <taxon>Agaricomycetidae</taxon>
        <taxon>Agaricales</taxon>
        <taxon>Marasmiineae</taxon>
        <taxon>Mycenaceae</taxon>
        <taxon>Mycena</taxon>
    </lineage>
</organism>
<accession>A0AAD6WYQ0</accession>
<dbReference type="Proteomes" id="UP001218188">
    <property type="component" value="Unassembled WGS sequence"/>
</dbReference>
<feature type="region of interest" description="Disordered" evidence="1">
    <location>
        <begin position="1"/>
        <end position="48"/>
    </location>
</feature>
<evidence type="ECO:0000313" key="2">
    <source>
        <dbReference type="EMBL" id="KAJ7029570.1"/>
    </source>
</evidence>
<keyword evidence="3" id="KW-1185">Reference proteome</keyword>
<reference evidence="2" key="1">
    <citation type="submission" date="2023-03" db="EMBL/GenBank/DDBJ databases">
        <title>Massive genome expansion in bonnet fungi (Mycena s.s.) driven by repeated elements and novel gene families across ecological guilds.</title>
        <authorList>
            <consortium name="Lawrence Berkeley National Laboratory"/>
            <person name="Harder C.B."/>
            <person name="Miyauchi S."/>
            <person name="Viragh M."/>
            <person name="Kuo A."/>
            <person name="Thoen E."/>
            <person name="Andreopoulos B."/>
            <person name="Lu D."/>
            <person name="Skrede I."/>
            <person name="Drula E."/>
            <person name="Henrissat B."/>
            <person name="Morin E."/>
            <person name="Kohler A."/>
            <person name="Barry K."/>
            <person name="LaButti K."/>
            <person name="Morin E."/>
            <person name="Salamov A."/>
            <person name="Lipzen A."/>
            <person name="Mereny Z."/>
            <person name="Hegedus B."/>
            <person name="Baldrian P."/>
            <person name="Stursova M."/>
            <person name="Weitz H."/>
            <person name="Taylor A."/>
            <person name="Grigoriev I.V."/>
            <person name="Nagy L.G."/>
            <person name="Martin F."/>
            <person name="Kauserud H."/>
        </authorList>
    </citation>
    <scope>NUCLEOTIDE SEQUENCE</scope>
    <source>
        <strain evidence="2">CBHHK200</strain>
    </source>
</reference>
<dbReference type="EMBL" id="JARJCM010000100">
    <property type="protein sequence ID" value="KAJ7029570.1"/>
    <property type="molecule type" value="Genomic_DNA"/>
</dbReference>
<evidence type="ECO:0000256" key="1">
    <source>
        <dbReference type="SAM" id="MobiDB-lite"/>
    </source>
</evidence>
<protein>
    <submittedName>
        <fullName evidence="2">Uncharacterized protein</fullName>
    </submittedName>
</protein>